<dbReference type="KEGG" id="htq:FRZ44_19380"/>
<dbReference type="Proteomes" id="UP000326202">
    <property type="component" value="Chromosome"/>
</dbReference>
<gene>
    <name evidence="2" type="ORF">FRZ44_19380</name>
</gene>
<dbReference type="AlphaFoldDB" id="A0A5J6MGR8"/>
<feature type="region of interest" description="Disordered" evidence="1">
    <location>
        <begin position="74"/>
        <end position="96"/>
    </location>
</feature>
<reference evidence="2 3" key="1">
    <citation type="submission" date="2019-08" db="EMBL/GenBank/DDBJ databases">
        <title>Hyperibacter terrae gen. nov., sp. nov. and Hyperibacter viscosus sp. nov., two new members in the family Rhodospirillaceae isolated from the rhizosphere of Hypericum perforatum.</title>
        <authorList>
            <person name="Noviana Z."/>
        </authorList>
    </citation>
    <scope>NUCLEOTIDE SEQUENCE [LARGE SCALE GENOMIC DNA]</scope>
    <source>
        <strain evidence="2 3">R5913</strain>
    </source>
</reference>
<name>A0A5J6MGR8_9PROT</name>
<sequence length="96" mass="10620">MMTAATRRHLWCDRQGAAAILHFRQAFLAAMAGIDIEHDQIGDIAGYDADIGVRPLPEPSIDFRRRGEAALEWLPPDQGPLVSMADRDDRPTPSPI</sequence>
<feature type="compositionally biased region" description="Basic and acidic residues" evidence="1">
    <location>
        <begin position="85"/>
        <end position="96"/>
    </location>
</feature>
<evidence type="ECO:0000256" key="1">
    <source>
        <dbReference type="SAM" id="MobiDB-lite"/>
    </source>
</evidence>
<evidence type="ECO:0000313" key="3">
    <source>
        <dbReference type="Proteomes" id="UP000326202"/>
    </source>
</evidence>
<evidence type="ECO:0000313" key="2">
    <source>
        <dbReference type="EMBL" id="QEX16643.1"/>
    </source>
</evidence>
<keyword evidence="3" id="KW-1185">Reference proteome</keyword>
<protein>
    <submittedName>
        <fullName evidence="2">Uncharacterized protein</fullName>
    </submittedName>
</protein>
<organism evidence="2 3">
    <name type="scientific">Hypericibacter terrae</name>
    <dbReference type="NCBI Taxonomy" id="2602015"/>
    <lineage>
        <taxon>Bacteria</taxon>
        <taxon>Pseudomonadati</taxon>
        <taxon>Pseudomonadota</taxon>
        <taxon>Alphaproteobacteria</taxon>
        <taxon>Rhodospirillales</taxon>
        <taxon>Dongiaceae</taxon>
        <taxon>Hypericibacter</taxon>
    </lineage>
</organism>
<proteinExistence type="predicted"/>
<dbReference type="EMBL" id="CP042906">
    <property type="protein sequence ID" value="QEX16643.1"/>
    <property type="molecule type" value="Genomic_DNA"/>
</dbReference>
<accession>A0A5J6MGR8</accession>